<feature type="domain" description="TF-B3" evidence="6">
    <location>
        <begin position="4"/>
        <end position="104"/>
    </location>
</feature>
<dbReference type="SUPFAM" id="SSF101936">
    <property type="entry name" value="DNA-binding pseudobarrel domain"/>
    <property type="match status" value="1"/>
</dbReference>
<comment type="subcellular location">
    <subcellularLocation>
        <location evidence="1">Nucleus</location>
    </subcellularLocation>
</comment>
<organism evidence="7 8">
    <name type="scientific">Theobroma cacao</name>
    <name type="common">Cacao</name>
    <name type="synonym">Cocoa</name>
    <dbReference type="NCBI Taxonomy" id="3641"/>
    <lineage>
        <taxon>Eukaryota</taxon>
        <taxon>Viridiplantae</taxon>
        <taxon>Streptophyta</taxon>
        <taxon>Embryophyta</taxon>
        <taxon>Tracheophyta</taxon>
        <taxon>Spermatophyta</taxon>
        <taxon>Magnoliopsida</taxon>
        <taxon>eudicotyledons</taxon>
        <taxon>Gunneridae</taxon>
        <taxon>Pentapetalae</taxon>
        <taxon>rosids</taxon>
        <taxon>malvids</taxon>
        <taxon>Malvales</taxon>
        <taxon>Malvaceae</taxon>
        <taxon>Byttnerioideae</taxon>
        <taxon>Theobroma</taxon>
    </lineage>
</organism>
<dbReference type="OMA" id="GNDIWAD"/>
<dbReference type="InterPro" id="IPR015300">
    <property type="entry name" value="DNA-bd_pseudobarrel_sf"/>
</dbReference>
<dbReference type="InParanoid" id="A0A061E1C8"/>
<dbReference type="GO" id="GO:0005634">
    <property type="term" value="C:nucleus"/>
    <property type="evidence" value="ECO:0007669"/>
    <property type="project" value="UniProtKB-SubCell"/>
</dbReference>
<keyword evidence="3" id="KW-0238">DNA-binding</keyword>
<evidence type="ECO:0000256" key="3">
    <source>
        <dbReference type="ARBA" id="ARBA00023125"/>
    </source>
</evidence>
<gene>
    <name evidence="7" type="ORF">TCM_006961</name>
</gene>
<protein>
    <recommendedName>
        <fullName evidence="6">TF-B3 domain-containing protein</fullName>
    </recommendedName>
</protein>
<dbReference type="Gramene" id="EOX98126">
    <property type="protein sequence ID" value="EOX98126"/>
    <property type="gene ID" value="TCM_006961"/>
</dbReference>
<keyword evidence="2" id="KW-0805">Transcription regulation</keyword>
<dbReference type="Proteomes" id="UP000026915">
    <property type="component" value="Chromosome 2"/>
</dbReference>
<name>A0A061E1C8_THECC</name>
<dbReference type="InterPro" id="IPR003340">
    <property type="entry name" value="B3_DNA-bd"/>
</dbReference>
<dbReference type="Pfam" id="PF02362">
    <property type="entry name" value="B3"/>
    <property type="match status" value="1"/>
</dbReference>
<keyword evidence="8" id="KW-1185">Reference proteome</keyword>
<sequence length="122" mass="13878">MTLFSKPLTKSDVEKSLLIPTHSFNTLPLEEGQFFNMNVVDSAGNAWTFPCFIQQNNDEIKGPSVISVGWLKFLHNKDVRVGDTVFLYQISLDDNCTGTQFRIEVKRKIRLLGQDIWAAVDQ</sequence>
<evidence type="ECO:0000313" key="8">
    <source>
        <dbReference type="Proteomes" id="UP000026915"/>
    </source>
</evidence>
<keyword evidence="5" id="KW-0539">Nucleus</keyword>
<evidence type="ECO:0000256" key="1">
    <source>
        <dbReference type="ARBA" id="ARBA00004123"/>
    </source>
</evidence>
<evidence type="ECO:0000259" key="6">
    <source>
        <dbReference type="Pfam" id="PF02362"/>
    </source>
</evidence>
<reference evidence="7 8" key="1">
    <citation type="journal article" date="2013" name="Genome Biol.">
        <title>The genome sequence of the most widely cultivated cacao type and its use to identify candidate genes regulating pod color.</title>
        <authorList>
            <person name="Motamayor J.C."/>
            <person name="Mockaitis K."/>
            <person name="Schmutz J."/>
            <person name="Haiminen N."/>
            <person name="Iii D.L."/>
            <person name="Cornejo O."/>
            <person name="Findley S.D."/>
            <person name="Zheng P."/>
            <person name="Utro F."/>
            <person name="Royaert S."/>
            <person name="Saski C."/>
            <person name="Jenkins J."/>
            <person name="Podicheti R."/>
            <person name="Zhao M."/>
            <person name="Scheffler B.E."/>
            <person name="Stack J.C."/>
            <person name="Feltus F.A."/>
            <person name="Mustiga G.M."/>
            <person name="Amores F."/>
            <person name="Phillips W."/>
            <person name="Marelli J.P."/>
            <person name="May G.D."/>
            <person name="Shapiro H."/>
            <person name="Ma J."/>
            <person name="Bustamante C.D."/>
            <person name="Schnell R.J."/>
            <person name="Main D."/>
            <person name="Gilbert D."/>
            <person name="Parida L."/>
            <person name="Kuhn D.N."/>
        </authorList>
    </citation>
    <scope>NUCLEOTIDE SEQUENCE [LARGE SCALE GENOMIC DNA]</scope>
    <source>
        <strain evidence="8">cv. Matina 1-6</strain>
    </source>
</reference>
<proteinExistence type="predicted"/>
<accession>A0A061E1C8</accession>
<dbReference type="AlphaFoldDB" id="A0A061E1C8"/>
<keyword evidence="4" id="KW-0804">Transcription</keyword>
<dbReference type="Gene3D" id="2.40.330.10">
    <property type="entry name" value="DNA-binding pseudobarrel domain"/>
    <property type="match status" value="1"/>
</dbReference>
<evidence type="ECO:0000256" key="4">
    <source>
        <dbReference type="ARBA" id="ARBA00023163"/>
    </source>
</evidence>
<evidence type="ECO:0000256" key="5">
    <source>
        <dbReference type="ARBA" id="ARBA00023242"/>
    </source>
</evidence>
<dbReference type="HOGENOM" id="CLU_134721_1_1_1"/>
<dbReference type="GO" id="GO:0003677">
    <property type="term" value="F:DNA binding"/>
    <property type="evidence" value="ECO:0007669"/>
    <property type="project" value="UniProtKB-KW"/>
</dbReference>
<dbReference type="eggNOG" id="ENOG502SSPB">
    <property type="taxonomic scope" value="Eukaryota"/>
</dbReference>
<dbReference type="CDD" id="cd10017">
    <property type="entry name" value="B3_DNA"/>
    <property type="match status" value="1"/>
</dbReference>
<evidence type="ECO:0000313" key="7">
    <source>
        <dbReference type="EMBL" id="EOX98126.1"/>
    </source>
</evidence>
<evidence type="ECO:0000256" key="2">
    <source>
        <dbReference type="ARBA" id="ARBA00023015"/>
    </source>
</evidence>
<dbReference type="EMBL" id="CM001880">
    <property type="protein sequence ID" value="EOX98126.1"/>
    <property type="molecule type" value="Genomic_DNA"/>
</dbReference>